<dbReference type="Gene3D" id="1.50.10.140">
    <property type="match status" value="1"/>
</dbReference>
<feature type="domain" description="Glycoamylase-like" evidence="1">
    <location>
        <begin position="205"/>
        <end position="439"/>
    </location>
</feature>
<proteinExistence type="predicted"/>
<evidence type="ECO:0000259" key="1">
    <source>
        <dbReference type="Pfam" id="PF10091"/>
    </source>
</evidence>
<evidence type="ECO:0000313" key="2">
    <source>
        <dbReference type="EMBL" id="MCX5614373.1"/>
    </source>
</evidence>
<comment type="caution">
    <text evidence="2">The sequence shown here is derived from an EMBL/GenBank/DDBJ whole genome shotgun (WGS) entry which is preliminary data.</text>
</comment>
<dbReference type="Proteomes" id="UP001165648">
    <property type="component" value="Unassembled WGS sequence"/>
</dbReference>
<dbReference type="PIRSF" id="PIRSF028431">
    <property type="entry name" value="UCP028431"/>
    <property type="match status" value="1"/>
</dbReference>
<name>A0ABT3W6Q3_9PROT</name>
<evidence type="ECO:0000313" key="3">
    <source>
        <dbReference type="Proteomes" id="UP001165648"/>
    </source>
</evidence>
<dbReference type="InterPro" id="IPR019282">
    <property type="entry name" value="Glycoamylase-like_cons_dom"/>
</dbReference>
<reference evidence="2 3" key="1">
    <citation type="submission" date="2022-07" db="EMBL/GenBank/DDBJ databases">
        <title>Bombella genomes.</title>
        <authorList>
            <person name="Harer L."/>
            <person name="Styblova S."/>
            <person name="Ehrmann M."/>
        </authorList>
    </citation>
    <scope>NUCLEOTIDE SEQUENCE [LARGE SCALE GENOMIC DNA]</scope>
    <source>
        <strain evidence="2 3">TMW 2.2558</strain>
    </source>
</reference>
<accession>A0ABT3W6Q3</accession>
<dbReference type="EMBL" id="JANIDW010000001">
    <property type="protein sequence ID" value="MCX5614373.1"/>
    <property type="molecule type" value="Genomic_DNA"/>
</dbReference>
<sequence length="464" mass="52377">MGGILPISSYATAQTVIYKTSTSLSAHDIFLEDVEHRTFNWFWETANPRNGLVPDRAPLPHGAASIASVGFGLTAYGIGVERGYITRAQAVERSLVTLRFLLSLPQGRAVNGTAGYRGFFYHFLDSETGLRVADWSELSSIDTALLMAGVLFTQSYYDGHNADEREIRALADKLYRRVNWRWMTGGKSSWLSMGWMPPDKFLSAEWKGYNEGLMLYVMALGAPSHALPAGIWDRWTETHKGQQGEFYGHHLLNFAPLFGHQYSESWVDFRDIRDKASRERGYDYFQNSREAVYAQRDYAVHNPGHWRGYDENIWGLTASDGPGEAEREVDGQKRHFMAYSARGAGRDYVLDDGTIAPTAIGGSVAFAPEITLPALKAMKERYGERIYNQYGFLDAFNPSFETKDGFWVDEQQLGIDQGPILLMIENLRSGFVWKVMRKNRYIRAGLEKAGFTGGWLSKPQETMP</sequence>
<organism evidence="2 3">
    <name type="scientific">Bombella saccharophila</name>
    <dbReference type="NCBI Taxonomy" id="2967338"/>
    <lineage>
        <taxon>Bacteria</taxon>
        <taxon>Pseudomonadati</taxon>
        <taxon>Pseudomonadota</taxon>
        <taxon>Alphaproteobacteria</taxon>
        <taxon>Acetobacterales</taxon>
        <taxon>Acetobacteraceae</taxon>
        <taxon>Bombella</taxon>
    </lineage>
</organism>
<dbReference type="InterPro" id="IPR016883">
    <property type="entry name" value="UCP028431"/>
</dbReference>
<dbReference type="Pfam" id="PF10091">
    <property type="entry name" value="Glycoamylase"/>
    <property type="match status" value="1"/>
</dbReference>
<protein>
    <submittedName>
        <fullName evidence="2">Tat pathway signal protein</fullName>
    </submittedName>
</protein>
<gene>
    <name evidence="2" type="ORF">NQF64_03815</name>
</gene>
<keyword evidence="3" id="KW-1185">Reference proteome</keyword>